<dbReference type="GO" id="GO:0005634">
    <property type="term" value="C:nucleus"/>
    <property type="evidence" value="ECO:0000318"/>
    <property type="project" value="GO_Central"/>
</dbReference>
<dbReference type="Proteomes" id="UP000054558">
    <property type="component" value="Unassembled WGS sequence"/>
</dbReference>
<dbReference type="Pfam" id="PF25574">
    <property type="entry name" value="TPR_IMB1"/>
    <property type="match status" value="1"/>
</dbReference>
<dbReference type="Gene3D" id="1.25.10.10">
    <property type="entry name" value="Leucine-rich Repeat Variant"/>
    <property type="match status" value="1"/>
</dbReference>
<dbReference type="InterPro" id="IPR058584">
    <property type="entry name" value="IMB1_TNPO1-like_TPR"/>
</dbReference>
<feature type="domain" description="Importin N-terminal" evidence="12">
    <location>
        <begin position="31"/>
        <end position="100"/>
    </location>
</feature>
<dbReference type="Pfam" id="PF03810">
    <property type="entry name" value="IBN_N"/>
    <property type="match status" value="1"/>
</dbReference>
<gene>
    <name evidence="13" type="ORF">KFL_003590040</name>
</gene>
<dbReference type="InterPro" id="IPR040122">
    <property type="entry name" value="Importin_beta"/>
</dbReference>
<dbReference type="Pfam" id="PF13513">
    <property type="entry name" value="HEAT_EZ"/>
    <property type="match status" value="1"/>
</dbReference>
<keyword evidence="7" id="KW-0539">Nucleus</keyword>
<dbReference type="FunFam" id="1.25.10.10:FF:000206">
    <property type="entry name" value="Transportin-1"/>
    <property type="match status" value="1"/>
</dbReference>
<keyword evidence="6" id="KW-0653">Protein transport</keyword>
<evidence type="ECO:0000256" key="11">
    <source>
        <dbReference type="ARBA" id="ARBA00080641"/>
    </source>
</evidence>
<dbReference type="InterPro" id="IPR011989">
    <property type="entry name" value="ARM-like"/>
</dbReference>
<dbReference type="GO" id="GO:0005737">
    <property type="term" value="C:cytoplasm"/>
    <property type="evidence" value="ECO:0000318"/>
    <property type="project" value="GO_Central"/>
</dbReference>
<keyword evidence="3" id="KW-0813">Transport</keyword>
<organism evidence="13 14">
    <name type="scientific">Klebsormidium nitens</name>
    <name type="common">Green alga</name>
    <name type="synonym">Ulothrix nitens</name>
    <dbReference type="NCBI Taxonomy" id="105231"/>
    <lineage>
        <taxon>Eukaryota</taxon>
        <taxon>Viridiplantae</taxon>
        <taxon>Streptophyta</taxon>
        <taxon>Klebsormidiophyceae</taxon>
        <taxon>Klebsormidiales</taxon>
        <taxon>Klebsormidiaceae</taxon>
        <taxon>Klebsormidium</taxon>
    </lineage>
</organism>
<dbReference type="PANTHER" id="PTHR10527">
    <property type="entry name" value="IMPORTIN BETA"/>
    <property type="match status" value="1"/>
</dbReference>
<dbReference type="GO" id="GO:0031267">
    <property type="term" value="F:small GTPase binding"/>
    <property type="evidence" value="ECO:0007669"/>
    <property type="project" value="InterPro"/>
</dbReference>
<evidence type="ECO:0000256" key="9">
    <source>
        <dbReference type="ARBA" id="ARBA00067327"/>
    </source>
</evidence>
<evidence type="ECO:0000256" key="7">
    <source>
        <dbReference type="ARBA" id="ARBA00023242"/>
    </source>
</evidence>
<dbReference type="STRING" id="105231.A0A1Y1I9B0"/>
<evidence type="ECO:0000256" key="5">
    <source>
        <dbReference type="ARBA" id="ARBA00022737"/>
    </source>
</evidence>
<name>A0A1Y1I9B0_KLENI</name>
<dbReference type="InterPro" id="IPR016024">
    <property type="entry name" value="ARM-type_fold"/>
</dbReference>
<comment type="subcellular location">
    <subcellularLocation>
        <location evidence="1">Cytoplasm</location>
    </subcellularLocation>
    <subcellularLocation>
        <location evidence="2">Nucleus</location>
        <location evidence="2">Nucleoplasm</location>
    </subcellularLocation>
</comment>
<dbReference type="AlphaFoldDB" id="A0A1Y1I9B0"/>
<dbReference type="SUPFAM" id="SSF48371">
    <property type="entry name" value="ARM repeat"/>
    <property type="match status" value="1"/>
</dbReference>
<keyword evidence="5" id="KW-0677">Repeat</keyword>
<sequence>MASWEPNQDGVREICQLLHEYLQPGVDQQAIFMQLQKCSQYPDFNNYLTYILTHADQGKAVEVRQSAGLLLKNNLKSGYSSIPPPFQHYIKGQLLPLIGSPDRHLRSVVGTVISVLVQHSGPASWPELWAGLAQCLESGAPDAMEGALDSLYKICEEDPLQMDVEVPGLPQKPVDAFLPSLIALFASPHASLRKLAVGTVNQFVLSMPPALQVNLDAYLQGLFALATDTAGDVRKLVCAGLVSLLEVQPDALVPHMRSVIEYMLAASQDTDAEVALEASEFWSAFCEAHLPMDQLREFLPRLMGVLLGNMEYADDDEAVLSIEDDEETVPDREEDIKPFFHHSKVQGAADGAEELEEEEDIVNVWNLRKCSAAGLDTLSTTFGDELLPVLMPLVQARLGSTSEDQWKEREAGVLAMGAIAEGSITGLLPHLSQMVQFLLPMLEDKQPLVRSITCWTLSRYSRWVVKAAQDSGEQAQLEGIMMGLLQRILDTNKRVQEAACSSFATLEEEAGEELGARLEPILKHLMFALQKYHRKNLRILYDAIGTLADVVGGELAEPALLDIMMPPLVAKWQQLADSDKDILPLLECLTSISQALRPAFAPYAEPVFERCLSLIRQQAVAKADAAAAGKDYDKEFVVCSLDLLSGLAEGLGTSIESLVGRTDLRELLLACCADEAPDVRQSAFALLGDLAKSCVVHLKPRLADFLNLATAQLQQDVLTSENISGANNACWAVGELSIKAREDVVPFVLPVVGCLVPILKHEGGAFNKSMIENSAITLGRLGWIAPEQVAPHMEHFVAHWCKALRSIRDDIEKEHAFMGLCAMVQLNPSGALPSFKQMCEAIASWHEIHSVELRQQLAQILAGFKQMLGENWGHYWATLEPPLQQKLMLKYNL</sequence>
<evidence type="ECO:0000256" key="3">
    <source>
        <dbReference type="ARBA" id="ARBA00022448"/>
    </source>
</evidence>
<protein>
    <recommendedName>
        <fullName evidence="9">Transportin-1</fullName>
    </recommendedName>
    <alternativeName>
        <fullName evidence="10">Importin beta-2</fullName>
    </alternativeName>
    <alternativeName>
        <fullName evidence="11">Karyopherin beta-2</fullName>
    </alternativeName>
</protein>
<dbReference type="GO" id="GO:0005654">
    <property type="term" value="C:nucleoplasm"/>
    <property type="evidence" value="ECO:0007669"/>
    <property type="project" value="UniProtKB-SubCell"/>
</dbReference>
<dbReference type="InterPro" id="IPR001494">
    <property type="entry name" value="Importin-beta_N"/>
</dbReference>
<evidence type="ECO:0000313" key="14">
    <source>
        <dbReference type="Proteomes" id="UP000054558"/>
    </source>
</evidence>
<keyword evidence="4" id="KW-0963">Cytoplasm</keyword>
<keyword evidence="13" id="KW-0675">Receptor</keyword>
<evidence type="ECO:0000313" key="13">
    <source>
        <dbReference type="EMBL" id="GAQ87530.1"/>
    </source>
</evidence>
<proteinExistence type="inferred from homology"/>
<dbReference type="OrthoDB" id="951172at2759"/>
<dbReference type="GO" id="GO:0006606">
    <property type="term" value="P:protein import into nucleus"/>
    <property type="evidence" value="ECO:0000318"/>
    <property type="project" value="GO_Central"/>
</dbReference>
<comment type="similarity">
    <text evidence="8">Belongs to the importin beta family. Importin beta-2 subfamily.</text>
</comment>
<dbReference type="PROSITE" id="PS50166">
    <property type="entry name" value="IMPORTIN_B_NT"/>
    <property type="match status" value="1"/>
</dbReference>
<dbReference type="SMART" id="SM00913">
    <property type="entry name" value="IBN_N"/>
    <property type="match status" value="1"/>
</dbReference>
<evidence type="ECO:0000256" key="8">
    <source>
        <dbReference type="ARBA" id="ARBA00038423"/>
    </source>
</evidence>
<evidence type="ECO:0000256" key="2">
    <source>
        <dbReference type="ARBA" id="ARBA00004642"/>
    </source>
</evidence>
<reference evidence="13 14" key="1">
    <citation type="journal article" date="2014" name="Nat. Commun.">
        <title>Klebsormidium flaccidum genome reveals primary factors for plant terrestrial adaptation.</title>
        <authorList>
            <person name="Hori K."/>
            <person name="Maruyama F."/>
            <person name="Fujisawa T."/>
            <person name="Togashi T."/>
            <person name="Yamamoto N."/>
            <person name="Seo M."/>
            <person name="Sato S."/>
            <person name="Yamada T."/>
            <person name="Mori H."/>
            <person name="Tajima N."/>
            <person name="Moriyama T."/>
            <person name="Ikeuchi M."/>
            <person name="Watanabe M."/>
            <person name="Wada H."/>
            <person name="Kobayashi K."/>
            <person name="Saito M."/>
            <person name="Masuda T."/>
            <person name="Sasaki-Sekimoto Y."/>
            <person name="Mashiguchi K."/>
            <person name="Awai K."/>
            <person name="Shimojima M."/>
            <person name="Masuda S."/>
            <person name="Iwai M."/>
            <person name="Nobusawa T."/>
            <person name="Narise T."/>
            <person name="Kondo S."/>
            <person name="Saito H."/>
            <person name="Sato R."/>
            <person name="Murakawa M."/>
            <person name="Ihara Y."/>
            <person name="Oshima-Yamada Y."/>
            <person name="Ohtaka K."/>
            <person name="Satoh M."/>
            <person name="Sonobe K."/>
            <person name="Ishii M."/>
            <person name="Ohtani R."/>
            <person name="Kanamori-Sato M."/>
            <person name="Honoki R."/>
            <person name="Miyazaki D."/>
            <person name="Mochizuki H."/>
            <person name="Umetsu J."/>
            <person name="Higashi K."/>
            <person name="Shibata D."/>
            <person name="Kamiya Y."/>
            <person name="Sato N."/>
            <person name="Nakamura Y."/>
            <person name="Tabata S."/>
            <person name="Ida S."/>
            <person name="Kurokawa K."/>
            <person name="Ohta H."/>
        </authorList>
    </citation>
    <scope>NUCLEOTIDE SEQUENCE [LARGE SCALE GENOMIC DNA]</scope>
    <source>
        <strain evidence="13 14">NIES-2285</strain>
    </source>
</reference>
<evidence type="ECO:0000259" key="12">
    <source>
        <dbReference type="PROSITE" id="PS50166"/>
    </source>
</evidence>
<evidence type="ECO:0000256" key="4">
    <source>
        <dbReference type="ARBA" id="ARBA00022490"/>
    </source>
</evidence>
<dbReference type="EMBL" id="DF237308">
    <property type="protein sequence ID" value="GAQ87530.1"/>
    <property type="molecule type" value="Genomic_DNA"/>
</dbReference>
<accession>A0A1Y1I9B0</accession>
<dbReference type="OMA" id="AQEGAMS"/>
<evidence type="ECO:0000256" key="10">
    <source>
        <dbReference type="ARBA" id="ARBA00076938"/>
    </source>
</evidence>
<evidence type="ECO:0000256" key="6">
    <source>
        <dbReference type="ARBA" id="ARBA00022927"/>
    </source>
</evidence>
<evidence type="ECO:0000256" key="1">
    <source>
        <dbReference type="ARBA" id="ARBA00004496"/>
    </source>
</evidence>
<dbReference type="GO" id="GO:0061608">
    <property type="term" value="F:nuclear import signal receptor activity"/>
    <property type="evidence" value="ECO:0000318"/>
    <property type="project" value="GO_Central"/>
</dbReference>
<dbReference type="GO" id="GO:0008139">
    <property type="term" value="F:nuclear localization sequence binding"/>
    <property type="evidence" value="ECO:0000318"/>
    <property type="project" value="GO_Central"/>
</dbReference>
<keyword evidence="14" id="KW-1185">Reference proteome</keyword>